<dbReference type="EMBL" id="JBHTBF010000002">
    <property type="protein sequence ID" value="MFC7316332.1"/>
    <property type="molecule type" value="Genomic_DNA"/>
</dbReference>
<reference evidence="1 2" key="1">
    <citation type="journal article" date="2019" name="Int. J. Syst. Evol. Microbiol.">
        <title>The Global Catalogue of Microorganisms (GCM) 10K type strain sequencing project: providing services to taxonomists for standard genome sequencing and annotation.</title>
        <authorList>
            <consortium name="The Broad Institute Genomics Platform"/>
            <consortium name="The Broad Institute Genome Sequencing Center for Infectious Disease"/>
            <person name="Wu L."/>
            <person name="Ma J."/>
        </authorList>
    </citation>
    <scope>NUCLEOTIDE SEQUENCE [LARGE SCALE GENOMIC DNA]</scope>
    <source>
        <strain evidence="1 2">PSR21</strain>
    </source>
</reference>
<sequence>MNRPKAVGPLIVEVSDEQAFLAWSLLPPVGYAADPSFAAHPSAIEPTPAFLLELGLFAAAGLRVRDGCPGVREPLIALVERFRPPDE</sequence>
<protein>
    <submittedName>
        <fullName evidence="1">Uncharacterized protein</fullName>
    </submittedName>
</protein>
<evidence type="ECO:0000313" key="1">
    <source>
        <dbReference type="EMBL" id="MFC7316332.1"/>
    </source>
</evidence>
<accession>A0ABD6A875</accession>
<dbReference type="RefSeq" id="WP_276304409.1">
    <property type="nucleotide sequence ID" value="NZ_CP119992.1"/>
</dbReference>
<name>A0ABD6A875_9EURY</name>
<organism evidence="1 2">
    <name type="scientific">Halomarina halobia</name>
    <dbReference type="NCBI Taxonomy" id="3033386"/>
    <lineage>
        <taxon>Archaea</taxon>
        <taxon>Methanobacteriati</taxon>
        <taxon>Methanobacteriota</taxon>
        <taxon>Stenosarchaea group</taxon>
        <taxon>Halobacteria</taxon>
        <taxon>Halobacteriales</taxon>
        <taxon>Natronomonadaceae</taxon>
        <taxon>Halomarina</taxon>
    </lineage>
</organism>
<dbReference type="GeneID" id="79313950"/>
<comment type="caution">
    <text evidence="1">The sequence shown here is derived from an EMBL/GenBank/DDBJ whole genome shotgun (WGS) entry which is preliminary data.</text>
</comment>
<evidence type="ECO:0000313" key="2">
    <source>
        <dbReference type="Proteomes" id="UP001596547"/>
    </source>
</evidence>
<gene>
    <name evidence="1" type="ORF">ACFQPE_05910</name>
</gene>
<dbReference type="AlphaFoldDB" id="A0ABD6A875"/>
<dbReference type="Proteomes" id="UP001596547">
    <property type="component" value="Unassembled WGS sequence"/>
</dbReference>
<proteinExistence type="predicted"/>
<keyword evidence="2" id="KW-1185">Reference proteome</keyword>